<dbReference type="RefSeq" id="WP_163814985.1">
    <property type="nucleotide sequence ID" value="NZ_JAAGOB010000001.1"/>
</dbReference>
<feature type="transmembrane region" description="Helical" evidence="1">
    <location>
        <begin position="257"/>
        <end position="276"/>
    </location>
</feature>
<organism evidence="2 3">
    <name type="scientific">Phytoactinopolyspora alkaliphila</name>
    <dbReference type="NCBI Taxonomy" id="1783498"/>
    <lineage>
        <taxon>Bacteria</taxon>
        <taxon>Bacillati</taxon>
        <taxon>Actinomycetota</taxon>
        <taxon>Actinomycetes</taxon>
        <taxon>Jiangellales</taxon>
        <taxon>Jiangellaceae</taxon>
        <taxon>Phytoactinopolyspora</taxon>
    </lineage>
</organism>
<keyword evidence="1" id="KW-0812">Transmembrane</keyword>
<feature type="transmembrane region" description="Helical" evidence="1">
    <location>
        <begin position="81"/>
        <end position="103"/>
    </location>
</feature>
<feature type="transmembrane region" description="Helical" evidence="1">
    <location>
        <begin position="482"/>
        <end position="504"/>
    </location>
</feature>
<feature type="transmembrane region" description="Helical" evidence="1">
    <location>
        <begin position="363"/>
        <end position="384"/>
    </location>
</feature>
<feature type="transmembrane region" description="Helical" evidence="1">
    <location>
        <begin position="516"/>
        <end position="533"/>
    </location>
</feature>
<evidence type="ECO:0000313" key="3">
    <source>
        <dbReference type="Proteomes" id="UP000469185"/>
    </source>
</evidence>
<feature type="transmembrane region" description="Helical" evidence="1">
    <location>
        <begin position="48"/>
        <end position="69"/>
    </location>
</feature>
<feature type="transmembrane region" description="Helical" evidence="1">
    <location>
        <begin position="404"/>
        <end position="427"/>
    </location>
</feature>
<accession>A0A6N9YFG4</accession>
<comment type="caution">
    <text evidence="2">The sequence shown here is derived from an EMBL/GenBank/DDBJ whole genome shotgun (WGS) entry which is preliminary data.</text>
</comment>
<dbReference type="EMBL" id="JAAGOB010000001">
    <property type="protein sequence ID" value="NED93746.1"/>
    <property type="molecule type" value="Genomic_DNA"/>
</dbReference>
<name>A0A6N9YFG4_9ACTN</name>
<evidence type="ECO:0000256" key="1">
    <source>
        <dbReference type="SAM" id="Phobius"/>
    </source>
</evidence>
<dbReference type="AlphaFoldDB" id="A0A6N9YFG4"/>
<reference evidence="2 3" key="1">
    <citation type="submission" date="2020-02" db="EMBL/GenBank/DDBJ databases">
        <authorList>
            <person name="Li X.-J."/>
            <person name="Feng X.-M."/>
        </authorList>
    </citation>
    <scope>NUCLEOTIDE SEQUENCE [LARGE SCALE GENOMIC DNA]</scope>
    <source>
        <strain evidence="2 3">CGMCC 4.7225</strain>
    </source>
</reference>
<dbReference type="Proteomes" id="UP000469185">
    <property type="component" value="Unassembled WGS sequence"/>
</dbReference>
<keyword evidence="3" id="KW-1185">Reference proteome</keyword>
<feature type="transmembrane region" description="Helical" evidence="1">
    <location>
        <begin position="439"/>
        <end position="462"/>
    </location>
</feature>
<feature type="transmembrane region" description="Helical" evidence="1">
    <location>
        <begin position="124"/>
        <end position="146"/>
    </location>
</feature>
<feature type="transmembrane region" description="Helical" evidence="1">
    <location>
        <begin position="337"/>
        <end position="356"/>
    </location>
</feature>
<feature type="transmembrane region" description="Helical" evidence="1">
    <location>
        <begin position="152"/>
        <end position="175"/>
    </location>
</feature>
<evidence type="ECO:0008006" key="4">
    <source>
        <dbReference type="Google" id="ProtNLM"/>
    </source>
</evidence>
<feature type="transmembrane region" description="Helical" evidence="1">
    <location>
        <begin position="196"/>
        <end position="215"/>
    </location>
</feature>
<proteinExistence type="predicted"/>
<keyword evidence="1" id="KW-0472">Membrane</keyword>
<gene>
    <name evidence="2" type="ORF">G1H11_00265</name>
</gene>
<keyword evidence="1" id="KW-1133">Transmembrane helix</keyword>
<protein>
    <recommendedName>
        <fullName evidence="4">Transporter</fullName>
    </recommendedName>
</protein>
<sequence length="557" mass="57909">MVAQLIGVGTSSPGPAAPRLGAAETVALFVRLKLRLVGNGLMGSNRRLIASLIGTAAGIGMAVAGSYFAALLRHADSADAYVVLVYAGSAIVAGWMLLPIFVFGIDESLDPRRFVLLPLDRRALLVGLLAAGFVGVPSMTTLVVALSTTVTWSYGIVPVVYAVVGGVLVTVFCVIASRTVTTALSEIVRSRRIRDLWSVLGMLLVGLLAVLQVGLPSLAELATRSVLEDIAGLLAWTPLGAAWAAPYDALTGEWPLGLARLAVMAAAAAGLVAIWGHALRRTLESGGAPVRGRPSARRPGRGELTPGWARRILPSTVTGAVASRVLILWWRDPRQRVSLLIIPLILLAVVIAPSMAGIQDETLVILAPGIGTLIGLMMLNHTAYDGTAIWTHLVVSLPGRVDRAGRALGSATWALPVVVLASASMCLTIDRPDLLPGAIGGSVATVLTGLAFAAVSSVVIAFPAPPASANPFITPGGGNVAVVLQQFAGGLVVGLVSLPVYVVLGLTIWWRPEIGWGLLIAGPAYGLVLLRLGNRLGGRYLDDNGPELLSRITPTRT</sequence>
<evidence type="ECO:0000313" key="2">
    <source>
        <dbReference type="EMBL" id="NED93746.1"/>
    </source>
</evidence>